<evidence type="ECO:0000313" key="2">
    <source>
        <dbReference type="EMBL" id="SNT35410.1"/>
    </source>
</evidence>
<name>A0A239LYQ4_9NOCA</name>
<dbReference type="EMBL" id="FZOW01000015">
    <property type="protein sequence ID" value="SNT35410.1"/>
    <property type="molecule type" value="Genomic_DNA"/>
</dbReference>
<evidence type="ECO:0000256" key="1">
    <source>
        <dbReference type="SAM" id="Phobius"/>
    </source>
</evidence>
<dbReference type="RefSeq" id="WP_089250273.1">
    <property type="nucleotide sequence ID" value="NZ_FZOW01000015.1"/>
</dbReference>
<keyword evidence="1" id="KW-1133">Transmembrane helix</keyword>
<organism evidence="2 3">
    <name type="scientific">Rhodococcoides kyotonense</name>
    <dbReference type="NCBI Taxonomy" id="398843"/>
    <lineage>
        <taxon>Bacteria</taxon>
        <taxon>Bacillati</taxon>
        <taxon>Actinomycetota</taxon>
        <taxon>Actinomycetes</taxon>
        <taxon>Mycobacteriales</taxon>
        <taxon>Nocardiaceae</taxon>
        <taxon>Rhodococcoides</taxon>
    </lineage>
</organism>
<keyword evidence="1" id="KW-0812">Transmembrane</keyword>
<evidence type="ECO:0000313" key="3">
    <source>
        <dbReference type="Proteomes" id="UP000198327"/>
    </source>
</evidence>
<feature type="transmembrane region" description="Helical" evidence="1">
    <location>
        <begin position="12"/>
        <end position="30"/>
    </location>
</feature>
<keyword evidence="1" id="KW-0472">Membrane</keyword>
<accession>A0A239LYQ4</accession>
<feature type="transmembrane region" description="Helical" evidence="1">
    <location>
        <begin position="64"/>
        <end position="82"/>
    </location>
</feature>
<dbReference type="AlphaFoldDB" id="A0A239LYQ4"/>
<reference evidence="3" key="1">
    <citation type="submission" date="2017-06" db="EMBL/GenBank/DDBJ databases">
        <authorList>
            <person name="Varghese N."/>
            <person name="Submissions S."/>
        </authorList>
    </citation>
    <scope>NUCLEOTIDE SEQUENCE [LARGE SCALE GENOMIC DNA]</scope>
    <source>
        <strain evidence="3">JCM 23211</strain>
    </source>
</reference>
<sequence>MTRVGVRIVGRIAQCIGGLVLGVITVWVLWRVLPFGSAIGVLVGSMIVTLTVAAGIATRFRSGGIAFAISATLLNVMVAIMVV</sequence>
<dbReference type="Proteomes" id="UP000198327">
    <property type="component" value="Unassembled WGS sequence"/>
</dbReference>
<gene>
    <name evidence="2" type="ORF">SAMN05421642_11511</name>
</gene>
<feature type="transmembrane region" description="Helical" evidence="1">
    <location>
        <begin position="36"/>
        <end position="57"/>
    </location>
</feature>
<protein>
    <submittedName>
        <fullName evidence="2">Uncharacterized protein</fullName>
    </submittedName>
</protein>
<proteinExistence type="predicted"/>
<keyword evidence="3" id="KW-1185">Reference proteome</keyword>